<dbReference type="GO" id="GO:0000077">
    <property type="term" value="P:DNA damage checkpoint signaling"/>
    <property type="evidence" value="ECO:0007669"/>
    <property type="project" value="InterPro"/>
</dbReference>
<accession>E3K1T7</accession>
<dbReference type="Gene3D" id="1.10.510.10">
    <property type="entry name" value="Transferase(Phosphotransferase) domain 1"/>
    <property type="match status" value="2"/>
</dbReference>
<feature type="domain" description="Protein kinase" evidence="14">
    <location>
        <begin position="560"/>
        <end position="957"/>
    </location>
</feature>
<feature type="compositionally biased region" description="Low complexity" evidence="13">
    <location>
        <begin position="661"/>
        <end position="680"/>
    </location>
</feature>
<dbReference type="PROSITE" id="PS50908">
    <property type="entry name" value="RWD"/>
    <property type="match status" value="1"/>
</dbReference>
<name>E3K1T7_PUCGT</name>
<evidence type="ECO:0000259" key="14">
    <source>
        <dbReference type="PROSITE" id="PS50011"/>
    </source>
</evidence>
<proteinExistence type="inferred from homology"/>
<dbReference type="FunFam" id="3.40.50.800:FF:000009">
    <property type="entry name" value="Eukaryotic translation initiation factor 2-alpha kinase"/>
    <property type="match status" value="1"/>
</dbReference>
<keyword evidence="6 11" id="KW-0067">ATP-binding</keyword>
<gene>
    <name evidence="16" type="ORF">PGTG_04218</name>
</gene>
<dbReference type="FunCoup" id="E3K1T7">
    <property type="interactions" value="610"/>
</dbReference>
<evidence type="ECO:0000256" key="10">
    <source>
        <dbReference type="PIRSR" id="PIRSR000660-1"/>
    </source>
</evidence>
<dbReference type="SUPFAM" id="SSF56112">
    <property type="entry name" value="Protein kinase-like (PK-like)"/>
    <property type="match status" value="2"/>
</dbReference>
<dbReference type="InterPro" id="IPR016135">
    <property type="entry name" value="UBQ-conjugating_enzyme/RWD"/>
</dbReference>
<evidence type="ECO:0000259" key="15">
    <source>
        <dbReference type="PROSITE" id="PS50908"/>
    </source>
</evidence>
<dbReference type="InterPro" id="IPR006575">
    <property type="entry name" value="RWD_dom"/>
</dbReference>
<evidence type="ECO:0000256" key="2">
    <source>
        <dbReference type="ARBA" id="ARBA00022527"/>
    </source>
</evidence>
<dbReference type="FunFam" id="3.10.110.10:FF:000203">
    <property type="entry name" value="Chromosome 15, whole genome shotgun sequence"/>
    <property type="match status" value="1"/>
</dbReference>
<evidence type="ECO:0000256" key="8">
    <source>
        <dbReference type="ARBA" id="ARBA00047899"/>
    </source>
</evidence>
<dbReference type="Gene3D" id="3.30.930.10">
    <property type="entry name" value="Bira Bifunctional Protein, Domain 2"/>
    <property type="match status" value="1"/>
</dbReference>
<evidence type="ECO:0000256" key="12">
    <source>
        <dbReference type="PROSITE-ProRule" id="PRU10141"/>
    </source>
</evidence>
<evidence type="ECO:0000256" key="9">
    <source>
        <dbReference type="ARBA" id="ARBA00048679"/>
    </source>
</evidence>
<dbReference type="Pfam" id="PF00069">
    <property type="entry name" value="Pkinase"/>
    <property type="match status" value="3"/>
</dbReference>
<dbReference type="EC" id="2.7.11.1" evidence="1"/>
<dbReference type="GO" id="GO:0005737">
    <property type="term" value="C:cytoplasm"/>
    <property type="evidence" value="ECO:0000318"/>
    <property type="project" value="GO_Central"/>
</dbReference>
<keyword evidence="4 11" id="KW-0547">Nucleotide-binding</keyword>
<dbReference type="Gene3D" id="3.30.200.20">
    <property type="entry name" value="Phosphorylase Kinase, domain 1"/>
    <property type="match status" value="1"/>
</dbReference>
<dbReference type="FunFam" id="1.10.510.10:FF:000948">
    <property type="entry name" value="Related to GCN2-ser/thr protein kinase"/>
    <property type="match status" value="1"/>
</dbReference>
<dbReference type="GO" id="GO:0034198">
    <property type="term" value="P:cellular response to amino acid starvation"/>
    <property type="evidence" value="ECO:0000318"/>
    <property type="project" value="GO_Central"/>
</dbReference>
<feature type="compositionally biased region" description="Polar residues" evidence="13">
    <location>
        <begin position="632"/>
        <end position="654"/>
    </location>
</feature>
<dbReference type="PROSITE" id="PS00108">
    <property type="entry name" value="PROTEIN_KINASE_ST"/>
    <property type="match status" value="1"/>
</dbReference>
<dbReference type="HOGENOM" id="CLU_001222_2_0_1"/>
<organism evidence="16 17">
    <name type="scientific">Puccinia graminis f. sp. tritici (strain CRL 75-36-700-3 / race SCCL)</name>
    <name type="common">Black stem rust fungus</name>
    <dbReference type="NCBI Taxonomy" id="418459"/>
    <lineage>
        <taxon>Eukaryota</taxon>
        <taxon>Fungi</taxon>
        <taxon>Dikarya</taxon>
        <taxon>Basidiomycota</taxon>
        <taxon>Pucciniomycotina</taxon>
        <taxon>Pucciniomycetes</taxon>
        <taxon>Pucciniales</taxon>
        <taxon>Pucciniaceae</taxon>
        <taxon>Puccinia</taxon>
    </lineage>
</organism>
<feature type="region of interest" description="Disordered" evidence="13">
    <location>
        <begin position="714"/>
        <end position="750"/>
    </location>
</feature>
<dbReference type="InterPro" id="IPR050339">
    <property type="entry name" value="CC_SR_Kinase"/>
</dbReference>
<feature type="region of interest" description="Disordered" evidence="13">
    <location>
        <begin position="632"/>
        <end position="688"/>
    </location>
</feature>
<feature type="active site" description="Proton acceptor" evidence="10">
    <location>
        <position position="811"/>
    </location>
</feature>
<dbReference type="SUPFAM" id="SSF52954">
    <property type="entry name" value="Class II aaRS ABD-related"/>
    <property type="match status" value="1"/>
</dbReference>
<dbReference type="Pfam" id="PF13393">
    <property type="entry name" value="tRNA-synt_His"/>
    <property type="match status" value="1"/>
</dbReference>
<dbReference type="CDD" id="cd14046">
    <property type="entry name" value="STKc_EIF2AK4_GCN2_rpt2"/>
    <property type="match status" value="1"/>
</dbReference>
<evidence type="ECO:0000256" key="5">
    <source>
        <dbReference type="ARBA" id="ARBA00022777"/>
    </source>
</evidence>
<evidence type="ECO:0000313" key="16">
    <source>
        <dbReference type="EMBL" id="EFP78262.2"/>
    </source>
</evidence>
<dbReference type="CDD" id="cd23823">
    <property type="entry name" value="RWD_GCN2"/>
    <property type="match status" value="1"/>
</dbReference>
<feature type="compositionally biased region" description="Polar residues" evidence="13">
    <location>
        <begin position="719"/>
        <end position="735"/>
    </location>
</feature>
<keyword evidence="3" id="KW-0808">Transferase</keyword>
<dbReference type="PANTHER" id="PTHR11042:SF136">
    <property type="entry name" value="EIF-2-ALPHA KINASE GCN2"/>
    <property type="match status" value="1"/>
</dbReference>
<dbReference type="eggNOG" id="KOG1035">
    <property type="taxonomic scope" value="Eukaryota"/>
</dbReference>
<dbReference type="Pfam" id="PF05773">
    <property type="entry name" value="RWD"/>
    <property type="match status" value="1"/>
</dbReference>
<feature type="domain" description="RWD" evidence="15">
    <location>
        <begin position="13"/>
        <end position="142"/>
    </location>
</feature>
<dbReference type="GO" id="GO:0005524">
    <property type="term" value="F:ATP binding"/>
    <property type="evidence" value="ECO:0007669"/>
    <property type="project" value="UniProtKB-UniRule"/>
</dbReference>
<protein>
    <recommendedName>
        <fullName evidence="1">non-specific serine/threonine protein kinase</fullName>
        <ecNumber evidence="1">2.7.11.1</ecNumber>
    </recommendedName>
</protein>
<evidence type="ECO:0000256" key="7">
    <source>
        <dbReference type="ARBA" id="ARBA00037982"/>
    </source>
</evidence>
<feature type="binding site" evidence="11">
    <location>
        <position position="589"/>
    </location>
    <ligand>
        <name>ATP</name>
        <dbReference type="ChEBI" id="CHEBI:30616"/>
    </ligand>
</feature>
<feature type="binding site" evidence="12">
    <location>
        <position position="590"/>
    </location>
    <ligand>
        <name>ATP</name>
        <dbReference type="ChEBI" id="CHEBI:30616"/>
    </ligand>
</feature>
<reference key="1">
    <citation type="submission" date="2007-01" db="EMBL/GenBank/DDBJ databases">
        <title>The Genome Sequence of Puccinia graminis f. sp. tritici Strain CRL 75-36-700-3.</title>
        <authorList>
            <consortium name="The Broad Institute Genome Sequencing Platform"/>
            <person name="Birren B."/>
            <person name="Lander E."/>
            <person name="Galagan J."/>
            <person name="Nusbaum C."/>
            <person name="Devon K."/>
            <person name="Cuomo C."/>
            <person name="Jaffe D."/>
            <person name="Butler J."/>
            <person name="Alvarez P."/>
            <person name="Gnerre S."/>
            <person name="Grabherr M."/>
            <person name="Mauceli E."/>
            <person name="Brockman W."/>
            <person name="Young S."/>
            <person name="LaButti K."/>
            <person name="Sykes S."/>
            <person name="DeCaprio D."/>
            <person name="Crawford M."/>
            <person name="Koehrsen M."/>
            <person name="Engels R."/>
            <person name="Montgomery P."/>
            <person name="Pearson M."/>
            <person name="Howarth C."/>
            <person name="Larson L."/>
            <person name="White J."/>
            <person name="Zeng Q."/>
            <person name="Kodira C."/>
            <person name="Yandava C."/>
            <person name="Alvarado L."/>
            <person name="O'Leary S."/>
            <person name="Szabo L."/>
            <person name="Dean R."/>
            <person name="Schein J."/>
        </authorList>
    </citation>
    <scope>NUCLEOTIDE SEQUENCE</scope>
    <source>
        <strain>CRL 75-36-700-3</strain>
    </source>
</reference>
<dbReference type="GO" id="GO:0032057">
    <property type="term" value="P:negative regulation of translational initiation in response to stress"/>
    <property type="evidence" value="ECO:0000318"/>
    <property type="project" value="GO_Central"/>
</dbReference>
<dbReference type="GO" id="GO:0005634">
    <property type="term" value="C:nucleus"/>
    <property type="evidence" value="ECO:0000318"/>
    <property type="project" value="GO_Central"/>
</dbReference>
<evidence type="ECO:0000256" key="3">
    <source>
        <dbReference type="ARBA" id="ARBA00022679"/>
    </source>
</evidence>
<comment type="catalytic activity">
    <reaction evidence="9">
        <text>L-seryl-[protein] + ATP = O-phospho-L-seryl-[protein] + ADP + H(+)</text>
        <dbReference type="Rhea" id="RHEA:17989"/>
        <dbReference type="Rhea" id="RHEA-COMP:9863"/>
        <dbReference type="Rhea" id="RHEA-COMP:11604"/>
        <dbReference type="ChEBI" id="CHEBI:15378"/>
        <dbReference type="ChEBI" id="CHEBI:29999"/>
        <dbReference type="ChEBI" id="CHEBI:30616"/>
        <dbReference type="ChEBI" id="CHEBI:83421"/>
        <dbReference type="ChEBI" id="CHEBI:456216"/>
        <dbReference type="EC" id="2.7.11.1"/>
    </reaction>
</comment>
<evidence type="ECO:0000256" key="13">
    <source>
        <dbReference type="SAM" id="MobiDB-lite"/>
    </source>
</evidence>
<dbReference type="SMART" id="SM00591">
    <property type="entry name" value="RWD"/>
    <property type="match status" value="1"/>
</dbReference>
<comment type="catalytic activity">
    <reaction evidence="8">
        <text>L-threonyl-[protein] + ATP = O-phospho-L-threonyl-[protein] + ADP + H(+)</text>
        <dbReference type="Rhea" id="RHEA:46608"/>
        <dbReference type="Rhea" id="RHEA-COMP:11060"/>
        <dbReference type="Rhea" id="RHEA-COMP:11605"/>
        <dbReference type="ChEBI" id="CHEBI:15378"/>
        <dbReference type="ChEBI" id="CHEBI:30013"/>
        <dbReference type="ChEBI" id="CHEBI:30616"/>
        <dbReference type="ChEBI" id="CHEBI:61977"/>
        <dbReference type="ChEBI" id="CHEBI:456216"/>
        <dbReference type="EC" id="2.7.11.1"/>
    </reaction>
</comment>
<dbReference type="InterPro" id="IPR045864">
    <property type="entry name" value="aa-tRNA-synth_II/BPL/LPL"/>
</dbReference>
<dbReference type="SMART" id="SM00220">
    <property type="entry name" value="S_TKc"/>
    <property type="match status" value="1"/>
</dbReference>
<keyword evidence="5 16" id="KW-0418">Kinase</keyword>
<comment type="similarity">
    <text evidence="7">Belongs to the protein kinase superfamily. Ser/Thr protein kinase family. GCN2 subfamily.</text>
</comment>
<dbReference type="InterPro" id="IPR016255">
    <property type="entry name" value="Gcn2"/>
</dbReference>
<dbReference type="STRING" id="418459.E3K1T7"/>
<dbReference type="Gene3D" id="3.40.50.800">
    <property type="entry name" value="Anticodon-binding domain"/>
    <property type="match status" value="1"/>
</dbReference>
<dbReference type="VEuPathDB" id="FungiDB:PGTG_04218"/>
<dbReference type="GeneID" id="10542054"/>
<reference evidence="17" key="2">
    <citation type="journal article" date="2011" name="Proc. Natl. Acad. Sci. U.S.A.">
        <title>Obligate biotrophy features unraveled by the genomic analysis of rust fungi.</title>
        <authorList>
            <person name="Duplessis S."/>
            <person name="Cuomo C.A."/>
            <person name="Lin Y.-C."/>
            <person name="Aerts A."/>
            <person name="Tisserant E."/>
            <person name="Veneault-Fourrey C."/>
            <person name="Joly D.L."/>
            <person name="Hacquard S."/>
            <person name="Amselem J."/>
            <person name="Cantarel B.L."/>
            <person name="Chiu R."/>
            <person name="Coutinho P.M."/>
            <person name="Feau N."/>
            <person name="Field M."/>
            <person name="Frey P."/>
            <person name="Gelhaye E."/>
            <person name="Goldberg J."/>
            <person name="Grabherr M.G."/>
            <person name="Kodira C.D."/>
            <person name="Kohler A."/>
            <person name="Kuees U."/>
            <person name="Lindquist E.A."/>
            <person name="Lucas S.M."/>
            <person name="Mago R."/>
            <person name="Mauceli E."/>
            <person name="Morin E."/>
            <person name="Murat C."/>
            <person name="Pangilinan J.L."/>
            <person name="Park R."/>
            <person name="Pearson M."/>
            <person name="Quesneville H."/>
            <person name="Rouhier N."/>
            <person name="Sakthikumar S."/>
            <person name="Salamov A.A."/>
            <person name="Schmutz J."/>
            <person name="Selles B."/>
            <person name="Shapiro H."/>
            <person name="Tanguay P."/>
            <person name="Tuskan G.A."/>
            <person name="Henrissat B."/>
            <person name="Van de Peer Y."/>
            <person name="Rouze P."/>
            <person name="Ellis J.G."/>
            <person name="Dodds P.N."/>
            <person name="Schein J.E."/>
            <person name="Zhong S."/>
            <person name="Hamelin R.C."/>
            <person name="Grigoriev I.V."/>
            <person name="Szabo L.J."/>
            <person name="Martin F."/>
        </authorList>
    </citation>
    <scope>NUCLEOTIDE SEQUENCE [LARGE SCALE GENOMIC DNA]</scope>
    <source>
        <strain evidence="17">CRL 75-36-700-3 / race SCCL</strain>
    </source>
</reference>
<dbReference type="FunFam" id="3.30.200.20:FF:000379">
    <property type="entry name" value="eIF-2-alpha kinase GCN2"/>
    <property type="match status" value="1"/>
</dbReference>
<dbReference type="RefSeq" id="XP_003322681.2">
    <property type="nucleotide sequence ID" value="XM_003322633.2"/>
</dbReference>
<dbReference type="GO" id="GO:0004694">
    <property type="term" value="F:eukaryotic translation initiation factor 2alpha kinase activity"/>
    <property type="evidence" value="ECO:0000318"/>
    <property type="project" value="GO_Central"/>
</dbReference>
<dbReference type="InterPro" id="IPR011009">
    <property type="entry name" value="Kinase-like_dom_sf"/>
</dbReference>
<dbReference type="PROSITE" id="PS00107">
    <property type="entry name" value="PROTEIN_KINASE_ATP"/>
    <property type="match status" value="1"/>
</dbReference>
<dbReference type="GO" id="GO:0005829">
    <property type="term" value="C:cytosol"/>
    <property type="evidence" value="ECO:0000318"/>
    <property type="project" value="GO_Central"/>
</dbReference>
<dbReference type="PIRSF" id="PIRSF000660">
    <property type="entry name" value="Ser/Thr_PK_GCN2"/>
    <property type="match status" value="1"/>
</dbReference>
<sequence length="1611" mass="182420">MPPEEDLRQIQETELEALRGSLMGEGRIHILAIFCEDFEQIRTRSAAKVPDRTMPFDQQYANIHSRFVLKKSNSKIVLGLICVLPRLYPTTRPTLVLEDAIGLSPTHLSELQEQLSAKTNQLIGSEMMYELATFVAEFITEHNMAIASHQPSLIEERVTRATEAERQQRLAIEAEKARQLTLKSFEDLELARQIQKDIDLRHELLKRERDKANTNTGNHYDTKAPADDIARLPFGSLIEIPLPTGLSLKIQVGFEVIDGLLGSVYNCQISNVGPAQLTIVQPHGRYYRSPAPGQRMLSKVASDLDTLRNTSDPHVQSIYGSELVENKLTIVSESLPGNSVRDVLDQCGPFELEKALECLEQILSGLRAVHHAHLVHRGIKPENIFFCSPKDRTKKLIFKLANVSWFQRLWDLCKSNPFCELPHESQRPDLWVHPNTLRDPLAYDRERDLFDLGVTFAQILFGELWPKWESPSAFIQSLPADYPSIFRELLGSLLLGSKRNNTQQLLDKLSNFRRMTKQISSAPARPLPHVENWEKANPVVPHGVFWQPQGTTYSRYRNDFEEVEFLGKGGFGEVLKARNKLDNRFYAIKKIPLPVNPREETKILREVTILSRMSHPHIVRYHACWIEATTMPPSSGHSELSQVSSGMQSSQPQTVRRHPYSRSNSDSDSESNGSHSSDTNFSADGGDNNTIHEFELGLDDMDFLSIHHDNSMPSIRFGDSSQSQSMRMTKPTSRTNSDDAMPSFDGTKDSSEDDKLLLRRMLFMQMEFVDSLTLREAIDQGIESDRQIWRISRQILSGMAYYTSLNVIHRDLKPSNIFLDIQGEVRIGDFGLAVNQNGPEVEGSSGSIPMSAELTSGVGTALYIAPETVEARHLRAKHLEKIDIYSFGIVLFEMFHKMNTAHERIQIIKDLRSAEIKFPFNWEDEPDGVKTRIIKWCLNHTAELRPSPTELLKSNLFPPQPEDENIEEITRLISRPDHAMFRPYLASLFDQPLPDRIRRDFTYDFHTADTSQKILDNPFRTLICDHLTEKFCLRGAVNVESPVLVPYTDIDNPSLVKLLDSEGTVVTLHFDATIPFARTVARDESLIRLKRFSLSPMYRQNPAGGQPITIPVSSFDIVSPTRTLAAESEVLQLTDDALRSLPLGESFEHVLSHNKLWDAIFSDIPAHQRTPLAKMIGNYNATSSPSWSELSTELADSSGISKRTLENIKKTFDIRGTIEVVKAHLLGSCSPTYNNFNVQEAIDDLELVIKYAKLLGMQGAVVIWPMLVPQHRDNSNGVFFNTCDTRKGKVLAAGGRFDGLVQKLIAPGLGQSQLRSHLVSVSLHVSRLSLAVARHAQMSNATAWMPRRCDVYVMSFAPGLLNHRLEVTRELWAGGISADLMYDGETQWSSPEAALQSCRREGIIYAIIVKAPNPYKDQVVKVKSLSQKAEHEVPLHELCPWLEDALQEHARSEPGNGSLKALNDNHARNNQKAKWNVAHPNPLIESPSPGRDYFLILPTDTSRKTKHKGRQAVYERAFEAISDRIKSLPDVPTFVLDLEDPPFSKLFQDLSWIESEEVYRKQIVDLVPTSRKAYIWEIRHSILNYYFKHDSTKTLWIFSLRTNQCQLLILP</sequence>
<dbReference type="EMBL" id="DS178269">
    <property type="protein sequence ID" value="EFP78262.2"/>
    <property type="molecule type" value="Genomic_DNA"/>
</dbReference>
<feature type="domain" description="Protein kinase" evidence="14">
    <location>
        <begin position="250"/>
        <end position="530"/>
    </location>
</feature>
<evidence type="ECO:0000313" key="17">
    <source>
        <dbReference type="Proteomes" id="UP000008783"/>
    </source>
</evidence>
<evidence type="ECO:0000256" key="4">
    <source>
        <dbReference type="ARBA" id="ARBA00022741"/>
    </source>
</evidence>
<dbReference type="InterPro" id="IPR036621">
    <property type="entry name" value="Anticodon-bd_dom_sf"/>
</dbReference>
<dbReference type="PANTHER" id="PTHR11042">
    <property type="entry name" value="EUKARYOTIC TRANSLATION INITIATION FACTOR 2-ALPHA KINASE EIF2-ALPHA KINASE -RELATED"/>
    <property type="match status" value="1"/>
</dbReference>
<dbReference type="Proteomes" id="UP000008783">
    <property type="component" value="Unassembled WGS sequence"/>
</dbReference>
<feature type="binding site" evidence="11">
    <location>
        <begin position="566"/>
        <end position="574"/>
    </location>
    <ligand>
        <name>ATP</name>
        <dbReference type="ChEBI" id="CHEBI:30616"/>
    </ligand>
</feature>
<dbReference type="SUPFAM" id="SSF55681">
    <property type="entry name" value="Class II aaRS and biotin synthetases"/>
    <property type="match status" value="1"/>
</dbReference>
<dbReference type="InterPro" id="IPR000719">
    <property type="entry name" value="Prot_kinase_dom"/>
</dbReference>
<evidence type="ECO:0000256" key="11">
    <source>
        <dbReference type="PIRSR" id="PIRSR000660-2"/>
    </source>
</evidence>
<dbReference type="InParanoid" id="E3K1T7"/>
<keyword evidence="17" id="KW-1185">Reference proteome</keyword>
<evidence type="ECO:0000256" key="1">
    <source>
        <dbReference type="ARBA" id="ARBA00012513"/>
    </source>
</evidence>
<dbReference type="PROSITE" id="PS50011">
    <property type="entry name" value="PROTEIN_KINASE_DOM"/>
    <property type="match status" value="2"/>
</dbReference>
<evidence type="ECO:0000256" key="6">
    <source>
        <dbReference type="ARBA" id="ARBA00022840"/>
    </source>
</evidence>
<dbReference type="KEGG" id="pgr:PGTG_04218"/>
<keyword evidence="2" id="KW-0723">Serine/threonine-protein kinase</keyword>
<dbReference type="InterPro" id="IPR024435">
    <property type="entry name" value="HisRS-related_dom"/>
</dbReference>
<dbReference type="SUPFAM" id="SSF54495">
    <property type="entry name" value="UBC-like"/>
    <property type="match status" value="1"/>
</dbReference>
<dbReference type="OrthoDB" id="341578at2759"/>
<dbReference type="Pfam" id="PF12745">
    <property type="entry name" value="HGTP_anticodon2"/>
    <property type="match status" value="1"/>
</dbReference>
<dbReference type="Gene3D" id="3.10.110.10">
    <property type="entry name" value="Ubiquitin Conjugating Enzyme"/>
    <property type="match status" value="1"/>
</dbReference>
<dbReference type="InterPro" id="IPR008271">
    <property type="entry name" value="Ser/Thr_kinase_AS"/>
</dbReference>
<dbReference type="InterPro" id="IPR017441">
    <property type="entry name" value="Protein_kinase_ATP_BS"/>
</dbReference>
<dbReference type="InterPro" id="IPR041715">
    <property type="entry name" value="HisRS-like_core"/>
</dbReference>